<organism evidence="7 8">
    <name type="scientific">Ancylobacter polymorphus</name>
    <dbReference type="NCBI Taxonomy" id="223390"/>
    <lineage>
        <taxon>Bacteria</taxon>
        <taxon>Pseudomonadati</taxon>
        <taxon>Pseudomonadota</taxon>
        <taxon>Alphaproteobacteria</taxon>
        <taxon>Hyphomicrobiales</taxon>
        <taxon>Xanthobacteraceae</taxon>
        <taxon>Ancylobacter</taxon>
    </lineage>
</organism>
<dbReference type="Proteomes" id="UP000831684">
    <property type="component" value="Chromosome"/>
</dbReference>
<dbReference type="Gene3D" id="1.10.357.10">
    <property type="entry name" value="Tetracycline Repressor, domain 2"/>
    <property type="match status" value="1"/>
</dbReference>
<dbReference type="InterPro" id="IPR036271">
    <property type="entry name" value="Tet_transcr_reg_TetR-rel_C_sf"/>
</dbReference>
<keyword evidence="1" id="KW-0805">Transcription regulation</keyword>
<proteinExistence type="predicted"/>
<dbReference type="KEGG" id="apol:K9D25_10740"/>
<dbReference type="PRINTS" id="PR00455">
    <property type="entry name" value="HTHTETR"/>
</dbReference>
<keyword evidence="3" id="KW-0804">Transcription</keyword>
<feature type="region of interest" description="Disordered" evidence="5">
    <location>
        <begin position="46"/>
        <end position="70"/>
    </location>
</feature>
<evidence type="ECO:0000259" key="6">
    <source>
        <dbReference type="PROSITE" id="PS50977"/>
    </source>
</evidence>
<dbReference type="RefSeq" id="WP_244375128.1">
    <property type="nucleotide sequence ID" value="NZ_CP083239.1"/>
</dbReference>
<dbReference type="GO" id="GO:0003700">
    <property type="term" value="F:DNA-binding transcription factor activity"/>
    <property type="evidence" value="ECO:0007669"/>
    <property type="project" value="TreeGrafter"/>
</dbReference>
<sequence>MYRNVSYRFPANASGLLPSNSERGYGRRSEDARGARKLTAMVNKTALSRSGGVQGSTARRGSEGPRRSKAATEAILEAAEAVLAETGYAGFTIEQVARRAGAGKPTIYRWWSGKPALLVEIYARQPFDMSETNTGSLEADLAAALRKLITFWRDTPAGEALTALLVEAQQDPAALETLRAFLAERSFPVAELFARAARRGELVADFDAAAGLDLVNGYVWARLLTRRLEDDAAGLAAAARLIARGCLRS</sequence>
<evidence type="ECO:0000256" key="3">
    <source>
        <dbReference type="ARBA" id="ARBA00023163"/>
    </source>
</evidence>
<evidence type="ECO:0000256" key="2">
    <source>
        <dbReference type="ARBA" id="ARBA00023125"/>
    </source>
</evidence>
<name>A0A9E7CU78_9HYPH</name>
<dbReference type="SUPFAM" id="SSF46689">
    <property type="entry name" value="Homeodomain-like"/>
    <property type="match status" value="1"/>
</dbReference>
<dbReference type="InterPro" id="IPR050109">
    <property type="entry name" value="HTH-type_TetR-like_transc_reg"/>
</dbReference>
<dbReference type="InterPro" id="IPR001647">
    <property type="entry name" value="HTH_TetR"/>
</dbReference>
<dbReference type="Pfam" id="PF00440">
    <property type="entry name" value="TetR_N"/>
    <property type="match status" value="1"/>
</dbReference>
<feature type="domain" description="HTH tetR-type" evidence="6">
    <location>
        <begin position="69"/>
        <end position="129"/>
    </location>
</feature>
<evidence type="ECO:0000256" key="4">
    <source>
        <dbReference type="PROSITE-ProRule" id="PRU00335"/>
    </source>
</evidence>
<accession>A0A9E7CU78</accession>
<gene>
    <name evidence="7" type="ORF">K9D25_10740</name>
</gene>
<evidence type="ECO:0000256" key="1">
    <source>
        <dbReference type="ARBA" id="ARBA00023015"/>
    </source>
</evidence>
<dbReference type="PANTHER" id="PTHR30055">
    <property type="entry name" value="HTH-TYPE TRANSCRIPTIONAL REGULATOR RUTR"/>
    <property type="match status" value="1"/>
</dbReference>
<feature type="DNA-binding region" description="H-T-H motif" evidence="4">
    <location>
        <begin position="92"/>
        <end position="111"/>
    </location>
</feature>
<dbReference type="EMBL" id="CP083239">
    <property type="protein sequence ID" value="UOK69248.1"/>
    <property type="molecule type" value="Genomic_DNA"/>
</dbReference>
<evidence type="ECO:0000256" key="5">
    <source>
        <dbReference type="SAM" id="MobiDB-lite"/>
    </source>
</evidence>
<evidence type="ECO:0000313" key="8">
    <source>
        <dbReference type="Proteomes" id="UP000831684"/>
    </source>
</evidence>
<dbReference type="PROSITE" id="PS50977">
    <property type="entry name" value="HTH_TETR_2"/>
    <property type="match status" value="1"/>
</dbReference>
<reference evidence="7" key="1">
    <citation type="submission" date="2021-09" db="EMBL/GenBank/DDBJ databases">
        <title>Network and meta-omics reveal the key degrader and cooperation patterns in an efficient 1,4-dioxane-degrading microbial community.</title>
        <authorList>
            <person name="Dai C."/>
        </authorList>
    </citation>
    <scope>NUCLEOTIDE SEQUENCE</scope>
    <source>
        <strain evidence="7">ZM13</strain>
    </source>
</reference>
<evidence type="ECO:0000313" key="7">
    <source>
        <dbReference type="EMBL" id="UOK69248.1"/>
    </source>
</evidence>
<dbReference type="PANTHER" id="PTHR30055:SF148">
    <property type="entry name" value="TETR-FAMILY TRANSCRIPTIONAL REGULATOR"/>
    <property type="match status" value="1"/>
</dbReference>
<dbReference type="Gene3D" id="1.10.10.60">
    <property type="entry name" value="Homeodomain-like"/>
    <property type="match status" value="1"/>
</dbReference>
<dbReference type="InterPro" id="IPR009057">
    <property type="entry name" value="Homeodomain-like_sf"/>
</dbReference>
<protein>
    <submittedName>
        <fullName evidence="7">TetR/AcrR family transcriptional regulator</fullName>
    </submittedName>
</protein>
<dbReference type="SUPFAM" id="SSF48498">
    <property type="entry name" value="Tetracyclin repressor-like, C-terminal domain"/>
    <property type="match status" value="1"/>
</dbReference>
<keyword evidence="2 4" id="KW-0238">DNA-binding</keyword>
<dbReference type="GO" id="GO:0000976">
    <property type="term" value="F:transcription cis-regulatory region binding"/>
    <property type="evidence" value="ECO:0007669"/>
    <property type="project" value="TreeGrafter"/>
</dbReference>
<dbReference type="Pfam" id="PF16859">
    <property type="entry name" value="TetR_C_11"/>
    <property type="match status" value="1"/>
</dbReference>
<dbReference type="AlphaFoldDB" id="A0A9E7CU78"/>
<dbReference type="InterPro" id="IPR011075">
    <property type="entry name" value="TetR_C"/>
</dbReference>